<feature type="compositionally biased region" description="Basic and acidic residues" evidence="1">
    <location>
        <begin position="30"/>
        <end position="46"/>
    </location>
</feature>
<feature type="compositionally biased region" description="Acidic residues" evidence="1">
    <location>
        <begin position="278"/>
        <end position="288"/>
    </location>
</feature>
<feature type="compositionally biased region" description="Polar residues" evidence="1">
    <location>
        <begin position="70"/>
        <end position="80"/>
    </location>
</feature>
<keyword evidence="2" id="KW-0732">Signal</keyword>
<accession>A0A1G5RPS3</accession>
<dbReference type="AlphaFoldDB" id="A0A1G5RPS3"/>
<feature type="compositionally biased region" description="Basic and acidic residues" evidence="1">
    <location>
        <begin position="300"/>
        <end position="310"/>
    </location>
</feature>
<feature type="region of interest" description="Disordered" evidence="1">
    <location>
        <begin position="278"/>
        <end position="348"/>
    </location>
</feature>
<evidence type="ECO:0000256" key="2">
    <source>
        <dbReference type="SAM" id="SignalP"/>
    </source>
</evidence>
<protein>
    <recommendedName>
        <fullName evidence="5">DUF4352 domain-containing protein</fullName>
    </recommendedName>
</protein>
<evidence type="ECO:0000313" key="4">
    <source>
        <dbReference type="Proteomes" id="UP000199428"/>
    </source>
</evidence>
<feature type="chain" id="PRO_5011460378" description="DUF4352 domain-containing protein" evidence="2">
    <location>
        <begin position="28"/>
        <end position="348"/>
    </location>
</feature>
<feature type="compositionally biased region" description="Acidic residues" evidence="1">
    <location>
        <begin position="328"/>
        <end position="348"/>
    </location>
</feature>
<feature type="compositionally biased region" description="Low complexity" evidence="1">
    <location>
        <begin position="49"/>
        <end position="58"/>
    </location>
</feature>
<feature type="region of interest" description="Disordered" evidence="1">
    <location>
        <begin position="27"/>
        <end position="61"/>
    </location>
</feature>
<dbReference type="Proteomes" id="UP000199428">
    <property type="component" value="Unassembled WGS sequence"/>
</dbReference>
<evidence type="ECO:0000313" key="3">
    <source>
        <dbReference type="EMBL" id="SCZ76122.1"/>
    </source>
</evidence>
<proteinExistence type="predicted"/>
<evidence type="ECO:0000256" key="1">
    <source>
        <dbReference type="SAM" id="MobiDB-lite"/>
    </source>
</evidence>
<gene>
    <name evidence="3" type="ORF">SAMN02910350_00091</name>
</gene>
<dbReference type="EMBL" id="FMWK01000001">
    <property type="protein sequence ID" value="SCZ76122.1"/>
    <property type="molecule type" value="Genomic_DNA"/>
</dbReference>
<reference evidence="3 4" key="1">
    <citation type="submission" date="2016-10" db="EMBL/GenBank/DDBJ databases">
        <authorList>
            <person name="de Groot N.N."/>
        </authorList>
    </citation>
    <scope>NUCLEOTIDE SEQUENCE [LARGE SCALE GENOMIC DNA]</scope>
    <source>
        <strain evidence="3 4">DSM 10317</strain>
    </source>
</reference>
<feature type="region of interest" description="Disordered" evidence="1">
    <location>
        <begin position="70"/>
        <end position="89"/>
    </location>
</feature>
<dbReference type="RefSeq" id="WP_090160486.1">
    <property type="nucleotide sequence ID" value="NZ_FMWK01000001.1"/>
</dbReference>
<evidence type="ECO:0008006" key="5">
    <source>
        <dbReference type="Google" id="ProtNLM"/>
    </source>
</evidence>
<name>A0A1G5RPS3_PSEXY</name>
<organism evidence="3 4">
    <name type="scientific">Pseudobutyrivibrio xylanivorans</name>
    <dbReference type="NCBI Taxonomy" id="185007"/>
    <lineage>
        <taxon>Bacteria</taxon>
        <taxon>Bacillati</taxon>
        <taxon>Bacillota</taxon>
        <taxon>Clostridia</taxon>
        <taxon>Lachnospirales</taxon>
        <taxon>Lachnospiraceae</taxon>
        <taxon>Pseudobutyrivibrio</taxon>
    </lineage>
</organism>
<sequence length="348" mass="38322">MKKFRFIKGIEALMLAAILAAPVNVLASEPEEKPVEETQVEEKTDETSAETPTEAPTEPKIETMILETTPEPSAQQTSGENLPETPENNDPVVSVIFPSLPEDGESPLDFLIDPEQLVYLTDAEAYGGGRVDSGATILFRNYEGDYDFSRYSDRFEVINQSDVPVVVTVTAQMTNLGEIDMMDNPYFGDSEACTMYMAVVDNEGHERPLIDNGSVTIQTEMAAVDQYSFGLIGYCNPLGRWQDIYVAPRVTLTWNMEPVLPEGKAPEVEIYNEILETEPYEEPGEPDPDPTPTPDATILEIDKVQEEHTSEPQANTTPESPADGQETTVDEEPPPPDDSDEPGPPSDD</sequence>
<feature type="signal peptide" evidence="2">
    <location>
        <begin position="1"/>
        <end position="27"/>
    </location>
</feature>